<dbReference type="RefSeq" id="WP_170130607.1">
    <property type="nucleotide sequence ID" value="NZ_QJJS01000002.1"/>
</dbReference>
<dbReference type="AlphaFoldDB" id="A0A318H4P6"/>
<sequence>MNFGLPREFRPWREALRNAVRFWQDATLVKKRTVWPHAEGEIFFTAPRWELHPLPLA</sequence>
<comment type="caution">
    <text evidence="1">The sequence shown here is derived from an EMBL/GenBank/DDBJ whole genome shotgun (WGS) entry which is preliminary data.</text>
</comment>
<organism evidence="1 2">
    <name type="scientific">Sphaerotilus hippei</name>
    <dbReference type="NCBI Taxonomy" id="744406"/>
    <lineage>
        <taxon>Bacteria</taxon>
        <taxon>Pseudomonadati</taxon>
        <taxon>Pseudomonadota</taxon>
        <taxon>Betaproteobacteria</taxon>
        <taxon>Burkholderiales</taxon>
        <taxon>Sphaerotilaceae</taxon>
        <taxon>Sphaerotilus</taxon>
    </lineage>
</organism>
<dbReference type="EMBL" id="QJJS01000002">
    <property type="protein sequence ID" value="PXW98711.1"/>
    <property type="molecule type" value="Genomic_DNA"/>
</dbReference>
<proteinExistence type="predicted"/>
<evidence type="ECO:0000313" key="1">
    <source>
        <dbReference type="EMBL" id="PXW98711.1"/>
    </source>
</evidence>
<reference evidence="1 2" key="1">
    <citation type="submission" date="2018-05" db="EMBL/GenBank/DDBJ databases">
        <title>Genomic Encyclopedia of Type Strains, Phase IV (KMG-IV): sequencing the most valuable type-strain genomes for metagenomic binning, comparative biology and taxonomic classification.</title>
        <authorList>
            <person name="Goeker M."/>
        </authorList>
    </citation>
    <scope>NUCLEOTIDE SEQUENCE [LARGE SCALE GENOMIC DNA]</scope>
    <source>
        <strain evidence="1 2">DSM 566</strain>
    </source>
</reference>
<gene>
    <name evidence="1" type="ORF">C7444_102191</name>
</gene>
<keyword evidence="2" id="KW-1185">Reference proteome</keyword>
<evidence type="ECO:0000313" key="2">
    <source>
        <dbReference type="Proteomes" id="UP000247811"/>
    </source>
</evidence>
<name>A0A318H4P6_9BURK</name>
<dbReference type="Proteomes" id="UP000247811">
    <property type="component" value="Unassembled WGS sequence"/>
</dbReference>
<protein>
    <submittedName>
        <fullName evidence="1">Uncharacterized protein</fullName>
    </submittedName>
</protein>
<accession>A0A318H4P6</accession>